<dbReference type="EMBL" id="JACHOO010000005">
    <property type="protein sequence ID" value="MBB5753643.1"/>
    <property type="molecule type" value="Genomic_DNA"/>
</dbReference>
<name>A0A7W9FMY1_9HYPH</name>
<comment type="caution">
    <text evidence="2">The sequence shown here is derived from an EMBL/GenBank/DDBJ whole genome shotgun (WGS) entry which is preliminary data.</text>
</comment>
<dbReference type="GeneID" id="95765778"/>
<evidence type="ECO:0000313" key="2">
    <source>
        <dbReference type="EMBL" id="MBB5753643.1"/>
    </source>
</evidence>
<sequence>MLTRDSVPAMHPALQRLVNANTALENAQRALELAQDQRRQAALALIEIEDEDQRWQAAIFAYREFGHGLSLALAEAATGLPGKKAQSRFLVRAGRKSYQPKGHGSDAGMHIPEPMSEWPAPDQLERDVISSHIAHGEPYWVDRGLGWGRLRVDLQPDQARTYLEDATGAMAARVGLTREEFVEWLSTEGFVRCSGVTMKGAPCKAGVKGLSGQMAIGPWKAAKDRGGYCATHGG</sequence>
<keyword evidence="3" id="KW-1185">Reference proteome</keyword>
<organism evidence="2 3">
    <name type="scientific">Prosthecomicrobium pneumaticum</name>
    <dbReference type="NCBI Taxonomy" id="81895"/>
    <lineage>
        <taxon>Bacteria</taxon>
        <taxon>Pseudomonadati</taxon>
        <taxon>Pseudomonadota</taxon>
        <taxon>Alphaproteobacteria</taxon>
        <taxon>Hyphomicrobiales</taxon>
        <taxon>Kaistiaceae</taxon>
        <taxon>Prosthecomicrobium</taxon>
    </lineage>
</organism>
<dbReference type="Proteomes" id="UP000523821">
    <property type="component" value="Unassembled WGS sequence"/>
</dbReference>
<evidence type="ECO:0000313" key="3">
    <source>
        <dbReference type="Proteomes" id="UP000523821"/>
    </source>
</evidence>
<protein>
    <submittedName>
        <fullName evidence="2">Uncharacterized protein</fullName>
    </submittedName>
</protein>
<keyword evidence="1" id="KW-0175">Coiled coil</keyword>
<accession>A0A7W9FMY1</accession>
<reference evidence="2 3" key="1">
    <citation type="submission" date="2020-08" db="EMBL/GenBank/DDBJ databases">
        <title>Genomic Encyclopedia of Type Strains, Phase IV (KMG-IV): sequencing the most valuable type-strain genomes for metagenomic binning, comparative biology and taxonomic classification.</title>
        <authorList>
            <person name="Goeker M."/>
        </authorList>
    </citation>
    <scope>NUCLEOTIDE SEQUENCE [LARGE SCALE GENOMIC DNA]</scope>
    <source>
        <strain evidence="2 3">DSM 16268</strain>
    </source>
</reference>
<feature type="coiled-coil region" evidence="1">
    <location>
        <begin position="14"/>
        <end position="51"/>
    </location>
</feature>
<evidence type="ECO:0000256" key="1">
    <source>
        <dbReference type="SAM" id="Coils"/>
    </source>
</evidence>
<gene>
    <name evidence="2" type="ORF">GGQ63_002713</name>
</gene>
<dbReference type="AlphaFoldDB" id="A0A7W9FMY1"/>
<proteinExistence type="predicted"/>
<dbReference type="RefSeq" id="WP_183856669.1">
    <property type="nucleotide sequence ID" value="NZ_JACHOO010000005.1"/>
</dbReference>